<dbReference type="EMBL" id="AEPW01000055">
    <property type="protein sequence ID" value="EFU76693.1"/>
    <property type="molecule type" value="Genomic_DNA"/>
</dbReference>
<feature type="domain" description="HTH araC/xylS-type" evidence="4">
    <location>
        <begin position="233"/>
        <end position="331"/>
    </location>
</feature>
<keyword evidence="2" id="KW-0238">DNA-binding</keyword>
<dbReference type="Pfam" id="PF12833">
    <property type="entry name" value="HTH_18"/>
    <property type="match status" value="1"/>
</dbReference>
<evidence type="ECO:0000256" key="3">
    <source>
        <dbReference type="ARBA" id="ARBA00023163"/>
    </source>
</evidence>
<evidence type="ECO:0000313" key="6">
    <source>
        <dbReference type="Proteomes" id="UP000003434"/>
    </source>
</evidence>
<dbReference type="PANTHER" id="PTHR47894:SF1">
    <property type="entry name" value="HTH-TYPE TRANSCRIPTIONAL REGULATOR VQSM"/>
    <property type="match status" value="1"/>
</dbReference>
<dbReference type="GO" id="GO:0003700">
    <property type="term" value="F:DNA-binding transcription factor activity"/>
    <property type="evidence" value="ECO:0007669"/>
    <property type="project" value="InterPro"/>
</dbReference>
<dbReference type="PANTHER" id="PTHR47894">
    <property type="entry name" value="HTH-TYPE TRANSCRIPTIONAL REGULATOR GADX"/>
    <property type="match status" value="1"/>
</dbReference>
<dbReference type="PROSITE" id="PS01124">
    <property type="entry name" value="HTH_ARAC_FAMILY_2"/>
    <property type="match status" value="1"/>
</dbReference>
<protein>
    <submittedName>
        <fullName evidence="5">Transcriptional regulator, AraC family</fullName>
    </submittedName>
</protein>
<name>E6LN61_9FIRM</name>
<dbReference type="Proteomes" id="UP000003434">
    <property type="component" value="Unassembled WGS sequence"/>
</dbReference>
<evidence type="ECO:0000256" key="2">
    <source>
        <dbReference type="ARBA" id="ARBA00023125"/>
    </source>
</evidence>
<comment type="caution">
    <text evidence="5">The sequence shown here is derived from an EMBL/GenBank/DDBJ whole genome shotgun (WGS) entry which is preliminary data.</text>
</comment>
<gene>
    <name evidence="5" type="ORF">HMPREF0381_1396</name>
</gene>
<proteinExistence type="predicted"/>
<sequence length="332" mass="37804">MSSKRQNNMTNFIVDVQYKKILDSNGYSLPMILKKAKLPPDIFDFEPVTMKKNQYYSFCNALGEVLSDDALIKLATKESITTSSPPIFAASCSKDGLQCIRRLSTYKKLIGPVNWSISESDTEVSISLDCDENDILPMFFVKSEFLFLIALLRRSTLKDIIPKVIYMQKAKDDTLFSEYSKCNIISGADNAIVFVKSDLEKPFISENSSLFEYMEPELNKRLSDLELDESVSGKVRTVLSEILSGGNSSIDEVAKKLNISKRNLQRKLQEENTSFQKQLNSVRKSLAIHYIKNTNFSAEEIAFLLSYSEINSFQRAFKIWTGKTVLQYRQNL</sequence>
<dbReference type="eggNOG" id="COG2207">
    <property type="taxonomic scope" value="Bacteria"/>
</dbReference>
<evidence type="ECO:0000256" key="1">
    <source>
        <dbReference type="ARBA" id="ARBA00023015"/>
    </source>
</evidence>
<keyword evidence="1" id="KW-0805">Transcription regulation</keyword>
<dbReference type="SUPFAM" id="SSF46689">
    <property type="entry name" value="Homeodomain-like"/>
    <property type="match status" value="1"/>
</dbReference>
<reference evidence="5 6" key="1">
    <citation type="submission" date="2010-12" db="EMBL/GenBank/DDBJ databases">
        <authorList>
            <person name="Muzny D."/>
            <person name="Qin X."/>
            <person name="Deng J."/>
            <person name="Jiang H."/>
            <person name="Liu Y."/>
            <person name="Qu J."/>
            <person name="Song X.-Z."/>
            <person name="Zhang L."/>
            <person name="Thornton R."/>
            <person name="Coyle M."/>
            <person name="Francisco L."/>
            <person name="Jackson L."/>
            <person name="Javaid M."/>
            <person name="Korchina V."/>
            <person name="Kovar C."/>
            <person name="Mata R."/>
            <person name="Mathew T."/>
            <person name="Ngo R."/>
            <person name="Nguyen L."/>
            <person name="Nguyen N."/>
            <person name="Okwuonu G."/>
            <person name="Ongeri F."/>
            <person name="Pham C."/>
            <person name="Simmons D."/>
            <person name="Wilczek-Boney K."/>
            <person name="Hale W."/>
            <person name="Jakkamsetti A."/>
            <person name="Pham P."/>
            <person name="Ruth R."/>
            <person name="San Lucas F."/>
            <person name="Warren J."/>
            <person name="Zhang J."/>
            <person name="Zhao Z."/>
            <person name="Zhou C."/>
            <person name="Zhu D."/>
            <person name="Lee S."/>
            <person name="Bess C."/>
            <person name="Blankenburg K."/>
            <person name="Forbes L."/>
            <person name="Fu Q."/>
            <person name="Gubbala S."/>
            <person name="Hirani K."/>
            <person name="Jayaseelan J.C."/>
            <person name="Lara F."/>
            <person name="Munidasa M."/>
            <person name="Palculict T."/>
            <person name="Patil S."/>
            <person name="Pu L.-L."/>
            <person name="Saada N."/>
            <person name="Tang L."/>
            <person name="Weissenberger G."/>
            <person name="Zhu Y."/>
            <person name="Hemphill L."/>
            <person name="Shang Y."/>
            <person name="Youmans B."/>
            <person name="Ayvaz T."/>
            <person name="Ross M."/>
            <person name="Santibanez J."/>
            <person name="Aqrawi P."/>
            <person name="Gross S."/>
            <person name="Joshi V."/>
            <person name="Fowler G."/>
            <person name="Nazareth L."/>
            <person name="Reid J."/>
            <person name="Worley K."/>
            <person name="Petrosino J."/>
            <person name="Highlander S."/>
            <person name="Gibbs R."/>
        </authorList>
    </citation>
    <scope>NUCLEOTIDE SEQUENCE [LARGE SCALE GENOMIC DNA]</scope>
    <source>
        <strain evidence="5 6">DSM 3986</strain>
    </source>
</reference>
<evidence type="ECO:0000313" key="5">
    <source>
        <dbReference type="EMBL" id="EFU76693.1"/>
    </source>
</evidence>
<organism evidence="5 6">
    <name type="scientific">Lachnoanaerobaculum saburreum DSM 3986</name>
    <dbReference type="NCBI Taxonomy" id="887325"/>
    <lineage>
        <taxon>Bacteria</taxon>
        <taxon>Bacillati</taxon>
        <taxon>Bacillota</taxon>
        <taxon>Clostridia</taxon>
        <taxon>Lachnospirales</taxon>
        <taxon>Lachnospiraceae</taxon>
        <taxon>Lachnoanaerobaculum</taxon>
    </lineage>
</organism>
<keyword evidence="3" id="KW-0804">Transcription</keyword>
<dbReference type="Gene3D" id="1.10.10.60">
    <property type="entry name" value="Homeodomain-like"/>
    <property type="match status" value="1"/>
</dbReference>
<dbReference type="GO" id="GO:0005829">
    <property type="term" value="C:cytosol"/>
    <property type="evidence" value="ECO:0007669"/>
    <property type="project" value="TreeGrafter"/>
</dbReference>
<dbReference type="AlphaFoldDB" id="E6LN61"/>
<dbReference type="SMART" id="SM00342">
    <property type="entry name" value="HTH_ARAC"/>
    <property type="match status" value="1"/>
</dbReference>
<evidence type="ECO:0000259" key="4">
    <source>
        <dbReference type="PROSITE" id="PS01124"/>
    </source>
</evidence>
<dbReference type="GO" id="GO:0000976">
    <property type="term" value="F:transcription cis-regulatory region binding"/>
    <property type="evidence" value="ECO:0007669"/>
    <property type="project" value="TreeGrafter"/>
</dbReference>
<dbReference type="InterPro" id="IPR009057">
    <property type="entry name" value="Homeodomain-like_sf"/>
</dbReference>
<dbReference type="HOGENOM" id="CLU_047522_1_1_9"/>
<dbReference type="InterPro" id="IPR018060">
    <property type="entry name" value="HTH_AraC"/>
</dbReference>
<accession>E6LN61</accession>